<evidence type="ECO:0000256" key="1">
    <source>
        <dbReference type="ARBA" id="ARBA00004123"/>
    </source>
</evidence>
<comment type="subcellular location">
    <subcellularLocation>
        <location evidence="1">Nucleus</location>
    </subcellularLocation>
</comment>
<protein>
    <recommendedName>
        <fullName evidence="6">AP2/ERF domain-containing protein</fullName>
    </recommendedName>
</protein>
<name>A0A6A0AIF2_HAELA</name>
<gene>
    <name evidence="7" type="ORF">HaLaN_30951</name>
</gene>
<dbReference type="InterPro" id="IPR036955">
    <property type="entry name" value="AP2/ERF_dom_sf"/>
</dbReference>
<evidence type="ECO:0000256" key="2">
    <source>
        <dbReference type="ARBA" id="ARBA00023015"/>
    </source>
</evidence>
<evidence type="ECO:0000313" key="7">
    <source>
        <dbReference type="EMBL" id="GFH31834.1"/>
    </source>
</evidence>
<dbReference type="InterPro" id="IPR016177">
    <property type="entry name" value="DNA-bd_dom_sf"/>
</dbReference>
<dbReference type="Gene3D" id="3.30.730.10">
    <property type="entry name" value="AP2/ERF domain"/>
    <property type="match status" value="1"/>
</dbReference>
<sequence length="140" mass="15407">ADYSQEEARRQSKRARGILPSNLPLVFDAYFGVTREPSTAAGPGQWLAKAKLLSAENRPTHMVVGRFDDEEDAARARDLAVLGLGSASCPKLNFDADMYSLTMVELMVMVLAEEHPQIIKPSMLHMALRNARNHGTPTQA</sequence>
<dbReference type="Proteomes" id="UP000485058">
    <property type="component" value="Unassembled WGS sequence"/>
</dbReference>
<dbReference type="GO" id="GO:0003677">
    <property type="term" value="F:DNA binding"/>
    <property type="evidence" value="ECO:0007669"/>
    <property type="project" value="UniProtKB-KW"/>
</dbReference>
<evidence type="ECO:0000259" key="6">
    <source>
        <dbReference type="PROSITE" id="PS51032"/>
    </source>
</evidence>
<keyword evidence="2" id="KW-0805">Transcription regulation</keyword>
<reference evidence="7 8" key="1">
    <citation type="submission" date="2020-02" db="EMBL/GenBank/DDBJ databases">
        <title>Draft genome sequence of Haematococcus lacustris strain NIES-144.</title>
        <authorList>
            <person name="Morimoto D."/>
            <person name="Nakagawa S."/>
            <person name="Yoshida T."/>
            <person name="Sawayama S."/>
        </authorList>
    </citation>
    <scope>NUCLEOTIDE SEQUENCE [LARGE SCALE GENOMIC DNA]</scope>
    <source>
        <strain evidence="7 8">NIES-144</strain>
    </source>
</reference>
<dbReference type="GO" id="GO:0005634">
    <property type="term" value="C:nucleus"/>
    <property type="evidence" value="ECO:0007669"/>
    <property type="project" value="UniProtKB-SubCell"/>
</dbReference>
<evidence type="ECO:0000313" key="8">
    <source>
        <dbReference type="Proteomes" id="UP000485058"/>
    </source>
</evidence>
<accession>A0A6A0AIF2</accession>
<evidence type="ECO:0000256" key="3">
    <source>
        <dbReference type="ARBA" id="ARBA00023125"/>
    </source>
</evidence>
<proteinExistence type="predicted"/>
<organism evidence="7 8">
    <name type="scientific">Haematococcus lacustris</name>
    <name type="common">Green alga</name>
    <name type="synonym">Haematococcus pluvialis</name>
    <dbReference type="NCBI Taxonomy" id="44745"/>
    <lineage>
        <taxon>Eukaryota</taxon>
        <taxon>Viridiplantae</taxon>
        <taxon>Chlorophyta</taxon>
        <taxon>core chlorophytes</taxon>
        <taxon>Chlorophyceae</taxon>
        <taxon>CS clade</taxon>
        <taxon>Chlamydomonadales</taxon>
        <taxon>Haematococcaceae</taxon>
        <taxon>Haematococcus</taxon>
    </lineage>
</organism>
<evidence type="ECO:0000256" key="5">
    <source>
        <dbReference type="ARBA" id="ARBA00023242"/>
    </source>
</evidence>
<evidence type="ECO:0000256" key="4">
    <source>
        <dbReference type="ARBA" id="ARBA00023163"/>
    </source>
</evidence>
<keyword evidence="3" id="KW-0238">DNA-binding</keyword>
<dbReference type="SUPFAM" id="SSF54171">
    <property type="entry name" value="DNA-binding domain"/>
    <property type="match status" value="1"/>
</dbReference>
<feature type="non-terminal residue" evidence="7">
    <location>
        <position position="1"/>
    </location>
</feature>
<dbReference type="GO" id="GO:0003700">
    <property type="term" value="F:DNA-binding transcription factor activity"/>
    <property type="evidence" value="ECO:0007669"/>
    <property type="project" value="InterPro"/>
</dbReference>
<dbReference type="EMBL" id="BLLF01005986">
    <property type="protein sequence ID" value="GFH31834.1"/>
    <property type="molecule type" value="Genomic_DNA"/>
</dbReference>
<dbReference type="AlphaFoldDB" id="A0A6A0AIF2"/>
<keyword evidence="5" id="KW-0539">Nucleus</keyword>
<keyword evidence="8" id="KW-1185">Reference proteome</keyword>
<comment type="caution">
    <text evidence="7">The sequence shown here is derived from an EMBL/GenBank/DDBJ whole genome shotgun (WGS) entry which is preliminary data.</text>
</comment>
<keyword evidence="4" id="KW-0804">Transcription</keyword>
<feature type="domain" description="AP2/ERF" evidence="6">
    <location>
        <begin position="29"/>
        <end position="95"/>
    </location>
</feature>
<dbReference type="InterPro" id="IPR001471">
    <property type="entry name" value="AP2/ERF_dom"/>
</dbReference>
<dbReference type="PROSITE" id="PS51032">
    <property type="entry name" value="AP2_ERF"/>
    <property type="match status" value="1"/>
</dbReference>